<dbReference type="SUPFAM" id="SSF52788">
    <property type="entry name" value="Phosphotyrosine protein phosphatases I"/>
    <property type="match status" value="1"/>
</dbReference>
<dbReference type="SMART" id="SM00226">
    <property type="entry name" value="LMWPc"/>
    <property type="match status" value="1"/>
</dbReference>
<dbReference type="PANTHER" id="PTHR43428">
    <property type="entry name" value="ARSENATE REDUCTASE"/>
    <property type="match status" value="1"/>
</dbReference>
<dbReference type="InterPro" id="IPR023485">
    <property type="entry name" value="Ptyr_pPase"/>
</dbReference>
<dbReference type="PANTHER" id="PTHR43428:SF1">
    <property type="entry name" value="ARSENATE REDUCTASE"/>
    <property type="match status" value="1"/>
</dbReference>
<evidence type="ECO:0000259" key="2">
    <source>
        <dbReference type="SMART" id="SM00226"/>
    </source>
</evidence>
<evidence type="ECO:0000256" key="1">
    <source>
        <dbReference type="ARBA" id="ARBA00022849"/>
    </source>
</evidence>
<dbReference type="Proteomes" id="UP000216339">
    <property type="component" value="Unassembled WGS sequence"/>
</dbReference>
<dbReference type="InterPro" id="IPR036196">
    <property type="entry name" value="Ptyr_pPase_sf"/>
</dbReference>
<organism evidence="3 4">
    <name type="scientific">Rubrivirga marina</name>
    <dbReference type="NCBI Taxonomy" id="1196024"/>
    <lineage>
        <taxon>Bacteria</taxon>
        <taxon>Pseudomonadati</taxon>
        <taxon>Rhodothermota</taxon>
        <taxon>Rhodothermia</taxon>
        <taxon>Rhodothermales</taxon>
        <taxon>Rubricoccaceae</taxon>
        <taxon>Rubrivirga</taxon>
    </lineage>
</organism>
<comment type="caution">
    <text evidence="3">The sequence shown here is derived from an EMBL/GenBank/DDBJ whole genome shotgun (WGS) entry which is preliminary data.</text>
</comment>
<name>A0A271IZI8_9BACT</name>
<dbReference type="CDD" id="cd16345">
    <property type="entry name" value="LMWP_ArsC"/>
    <property type="match status" value="1"/>
</dbReference>
<gene>
    <name evidence="3" type="ORF">BSZ37_08610</name>
</gene>
<dbReference type="RefSeq" id="WP_095510154.1">
    <property type="nucleotide sequence ID" value="NZ_MQWD01000001.1"/>
</dbReference>
<sequence length="142" mass="15397">MTAADPVRTSVLFVCTHNSARSQLAEGLLRDRHGDRYEAFSAGTVARGVHPLAAEALREAGIDPSGQTSKTIDDLGGRAFDVVVTVCDNAREACPYVPARDRNVHRAFRDPSAVEGSDDERRAAFRSVRDEIAAWLDAEFGP</sequence>
<keyword evidence="4" id="KW-1185">Reference proteome</keyword>
<accession>A0A271IZI8</accession>
<dbReference type="GO" id="GO:0046685">
    <property type="term" value="P:response to arsenic-containing substance"/>
    <property type="evidence" value="ECO:0007669"/>
    <property type="project" value="UniProtKB-KW"/>
</dbReference>
<proteinExistence type="predicted"/>
<dbReference type="EMBL" id="MQWD01000001">
    <property type="protein sequence ID" value="PAP76497.1"/>
    <property type="molecule type" value="Genomic_DNA"/>
</dbReference>
<dbReference type="AlphaFoldDB" id="A0A271IZI8"/>
<dbReference type="Pfam" id="PF01451">
    <property type="entry name" value="LMWPc"/>
    <property type="match status" value="1"/>
</dbReference>
<evidence type="ECO:0000313" key="4">
    <source>
        <dbReference type="Proteomes" id="UP000216339"/>
    </source>
</evidence>
<dbReference type="Gene3D" id="3.40.50.2300">
    <property type="match status" value="1"/>
</dbReference>
<feature type="domain" description="Phosphotyrosine protein phosphatase I" evidence="2">
    <location>
        <begin position="9"/>
        <end position="142"/>
    </location>
</feature>
<reference evidence="3 4" key="1">
    <citation type="submission" date="2016-11" db="EMBL/GenBank/DDBJ databases">
        <title>Study of marine rhodopsin-containing bacteria.</title>
        <authorList>
            <person name="Yoshizawa S."/>
            <person name="Kumagai Y."/>
            <person name="Kogure K."/>
        </authorList>
    </citation>
    <scope>NUCLEOTIDE SEQUENCE [LARGE SCALE GENOMIC DNA]</scope>
    <source>
        <strain evidence="3 4">SAORIC-28</strain>
    </source>
</reference>
<evidence type="ECO:0000313" key="3">
    <source>
        <dbReference type="EMBL" id="PAP76497.1"/>
    </source>
</evidence>
<dbReference type="OrthoDB" id="9799096at2"/>
<keyword evidence="1" id="KW-0059">Arsenical resistance</keyword>
<protein>
    <submittedName>
        <fullName evidence="3">Low molecular weight phosphatase family protein</fullName>
    </submittedName>
</protein>